<dbReference type="KEGG" id="lenr:94173406"/>
<comment type="caution">
    <text evidence="2">The sequence shown here is derived from an EMBL/GenBank/DDBJ whole genome shotgun (WGS) entry which is preliminary data.</text>
</comment>
<dbReference type="AlphaFoldDB" id="A0A836KRL4"/>
<feature type="region of interest" description="Disordered" evidence="1">
    <location>
        <begin position="1"/>
        <end position="28"/>
    </location>
</feature>
<dbReference type="GeneID" id="94173406"/>
<dbReference type="RefSeq" id="XP_067693317.1">
    <property type="nucleotide sequence ID" value="XM_067837896.1"/>
</dbReference>
<protein>
    <recommendedName>
        <fullName evidence="4">Tubulin epsilon and delta complex protein 1 domain-containing protein</fullName>
    </recommendedName>
</protein>
<gene>
    <name evidence="2" type="ORF">CUR178_06223</name>
</gene>
<feature type="compositionally biased region" description="Basic and acidic residues" evidence="1">
    <location>
        <begin position="812"/>
        <end position="824"/>
    </location>
</feature>
<feature type="region of interest" description="Disordered" evidence="1">
    <location>
        <begin position="1091"/>
        <end position="1110"/>
    </location>
</feature>
<evidence type="ECO:0000256" key="1">
    <source>
        <dbReference type="SAM" id="MobiDB-lite"/>
    </source>
</evidence>
<feature type="region of interest" description="Disordered" evidence="1">
    <location>
        <begin position="936"/>
        <end position="970"/>
    </location>
</feature>
<organism evidence="2 3">
    <name type="scientific">Leishmania enriettii</name>
    <dbReference type="NCBI Taxonomy" id="5663"/>
    <lineage>
        <taxon>Eukaryota</taxon>
        <taxon>Discoba</taxon>
        <taxon>Euglenozoa</taxon>
        <taxon>Kinetoplastea</taxon>
        <taxon>Metakinetoplastina</taxon>
        <taxon>Trypanosomatida</taxon>
        <taxon>Trypanosomatidae</taxon>
        <taxon>Leishmaniinae</taxon>
        <taxon>Leishmania</taxon>
    </lineage>
</organism>
<evidence type="ECO:0008006" key="4">
    <source>
        <dbReference type="Google" id="ProtNLM"/>
    </source>
</evidence>
<feature type="compositionally biased region" description="Polar residues" evidence="1">
    <location>
        <begin position="188"/>
        <end position="199"/>
    </location>
</feature>
<keyword evidence="3" id="KW-1185">Reference proteome</keyword>
<feature type="region of interest" description="Disordered" evidence="1">
    <location>
        <begin position="152"/>
        <end position="221"/>
    </location>
</feature>
<feature type="compositionally biased region" description="Basic and acidic residues" evidence="1">
    <location>
        <begin position="461"/>
        <end position="483"/>
    </location>
</feature>
<proteinExistence type="predicted"/>
<feature type="region of interest" description="Disordered" evidence="1">
    <location>
        <begin position="458"/>
        <end position="517"/>
    </location>
</feature>
<sequence length="1110" mass="120987">MRAEEVSRRHPVRLVQPFDDGDDGGDDVTFREAETPARAYTPIHQPTSSVTAAQLTPIHLSRARAGARADHAASLNTSQTLPSSVSSLQVRPFVPTRMGALSGANAVPLAPSVSSLSYRPPDPELPPASFPGQPVSSVDRLAALYQQFRALERGSHAPRRGNAGKSRGAATPTLPRKEAPAAPVRFFRQSSRGTASLDSPVTEEEYPHCILPRGSPSTPARRQVSASKHNEVYFAPPRECVGKVAGGGSPTRLTPTPLRTTTAALAKTPTSSQEAASTLPLSSRLQPARATVALPSRLSTEGIPALMRIAVRVWAVLGFFEMRSVEGASLDEGETVEISRCATGPSSPEDAESFLRGLEEYLTFYRADSPGPSAAVLAEVTVLLRNGLWRVLFNAVFYCLTALDKHRGRRGPLSRRETKVCTGGAEDAYEVVHSSASGADGDDGDRASLGREAPVRLMWKHPGESDEERRARCVRDPLPRDTPLRFASASNARGREADSTRMGRNDPQGIQGTSSRCPLDEAYGGRLRTALPITDWYFVLRCLAQVGYRRDAFYLQTPFHASPHELLLALLWLTQQYKMLAVAEYVELNRRYAFLLQYHVNDMFLHGPGPAGGVPRPAYTTARERLLYQLSRASAWPPVSFDENATIAVRLAQLERCLRKGASVGCPGTSAQGSAPAGSSEATLHVRRLMAVRRLLSLSFNRLHQALQRQAEQVTLLGLHSPLDAQLCRKEHHALYKEVTAGLTYVQETQQRLQKTADSLGSAGALVAFLLRYEESTVSADEVLLALEEDEATWLSYDDPAEGDVSCTEATTGREKRKATEADRWRRAVRRGKMSISQSSPEDTSASLARSAASLARAFSNFRAARVRTTLLEMWRRLLRRSHVAPHTVPQENLRFLLDGEAQQVQEARVRENMRYRYSLQAALAAELVVLGHQTQQLRHRGHSRSPLRSGGDGTLSTASSAAEPRTVDTSVEVEVRPVQVLLPPLDLITNASTAFAQLRSEEAVYGLVTLGSGELQLTEVGEPAAGSTTSARLELERLQACEEQLDAQLRVSAQTTARMESCKGLLNSLYHQHGLRIAKPVVQRPFSQPLASVHPVGEGDASLSPGTHT</sequence>
<evidence type="ECO:0000313" key="2">
    <source>
        <dbReference type="EMBL" id="KAG5480170.1"/>
    </source>
</evidence>
<evidence type="ECO:0000313" key="3">
    <source>
        <dbReference type="Proteomes" id="UP000674179"/>
    </source>
</evidence>
<accession>A0A836KRL4</accession>
<dbReference type="EMBL" id="JAFHKP010000021">
    <property type="protein sequence ID" value="KAG5480170.1"/>
    <property type="molecule type" value="Genomic_DNA"/>
</dbReference>
<feature type="region of interest" description="Disordered" evidence="1">
    <location>
        <begin position="805"/>
        <end position="824"/>
    </location>
</feature>
<feature type="compositionally biased region" description="Basic and acidic residues" evidence="1">
    <location>
        <begin position="493"/>
        <end position="504"/>
    </location>
</feature>
<dbReference type="OrthoDB" id="252922at2759"/>
<dbReference type="Proteomes" id="UP000674179">
    <property type="component" value="Chromosome 21"/>
</dbReference>
<reference evidence="2 3" key="1">
    <citation type="submission" date="2021-02" db="EMBL/GenBank/DDBJ databases">
        <title>Leishmania (Mundinia) enrietti genome sequencing and assembly.</title>
        <authorList>
            <person name="Almutairi H."/>
            <person name="Gatherer D."/>
        </authorList>
    </citation>
    <scope>NUCLEOTIDE SEQUENCE [LARGE SCALE GENOMIC DNA]</scope>
    <source>
        <strain evidence="2">CUR178</strain>
    </source>
</reference>
<name>A0A836KRL4_LEIEN</name>